<evidence type="ECO:0000256" key="1">
    <source>
        <dbReference type="SAM" id="MobiDB-lite"/>
    </source>
</evidence>
<dbReference type="RefSeq" id="WP_129352795.1">
    <property type="nucleotide sequence ID" value="NZ_CP012670.1"/>
</dbReference>
<reference evidence="2 3" key="1">
    <citation type="submission" date="2015-09" db="EMBL/GenBank/DDBJ databases">
        <title>Sorangium comparison.</title>
        <authorList>
            <person name="Zaburannyi N."/>
            <person name="Bunk B."/>
            <person name="Overmann J."/>
            <person name="Mueller R."/>
        </authorList>
    </citation>
    <scope>NUCLEOTIDE SEQUENCE [LARGE SCALE GENOMIC DNA]</scope>
    <source>
        <strain evidence="2 3">So ceGT47</strain>
    </source>
</reference>
<dbReference type="Proteomes" id="UP000295781">
    <property type="component" value="Chromosome"/>
</dbReference>
<dbReference type="InterPro" id="IPR009045">
    <property type="entry name" value="Zn_M74/Hedgehog-like"/>
</dbReference>
<dbReference type="Gene3D" id="3.30.1380.10">
    <property type="match status" value="1"/>
</dbReference>
<gene>
    <name evidence="2" type="ORF">SOCEGT47_062550</name>
</gene>
<protein>
    <recommendedName>
        <fullName evidence="4">Peptidase C-terminal archaeal/bacterial domain-containing protein</fullName>
    </recommendedName>
</protein>
<dbReference type="Gene3D" id="2.60.120.380">
    <property type="match status" value="1"/>
</dbReference>
<dbReference type="OrthoDB" id="5480536at2"/>
<organism evidence="2 3">
    <name type="scientific">Sorangium cellulosum</name>
    <name type="common">Polyangium cellulosum</name>
    <dbReference type="NCBI Taxonomy" id="56"/>
    <lineage>
        <taxon>Bacteria</taxon>
        <taxon>Pseudomonadati</taxon>
        <taxon>Myxococcota</taxon>
        <taxon>Polyangia</taxon>
        <taxon>Polyangiales</taxon>
        <taxon>Polyangiaceae</taxon>
        <taxon>Sorangium</taxon>
    </lineage>
</organism>
<evidence type="ECO:0000313" key="3">
    <source>
        <dbReference type="Proteomes" id="UP000295781"/>
    </source>
</evidence>
<accession>A0A4P2Q910</accession>
<evidence type="ECO:0000313" key="2">
    <source>
        <dbReference type="EMBL" id="AUX25706.1"/>
    </source>
</evidence>
<evidence type="ECO:0008006" key="4">
    <source>
        <dbReference type="Google" id="ProtNLM"/>
    </source>
</evidence>
<dbReference type="AlphaFoldDB" id="A0A4P2Q910"/>
<proteinExistence type="predicted"/>
<feature type="region of interest" description="Disordered" evidence="1">
    <location>
        <begin position="30"/>
        <end position="57"/>
    </location>
</feature>
<dbReference type="EMBL" id="CP012670">
    <property type="protein sequence ID" value="AUX25706.1"/>
    <property type="molecule type" value="Genomic_DNA"/>
</dbReference>
<feature type="compositionally biased region" description="Low complexity" evidence="1">
    <location>
        <begin position="30"/>
        <end position="39"/>
    </location>
</feature>
<sequence length="703" mass="73690">MVLRWQWLFVIAPALTGVLEGCDGGEWAAAPSGDSDGAVSDGGGDRALRSPAGPKVGSAGARCACDADCEAGLCMLGICMERAEGPCAAPGTEQGCAPGFRCFNTDILTDTGVCHPVYDPATCEGVQSRHGLCSPRRGDGCNPACGVACAEDAVAEGAVGSPCDTASACSLPGATCYSDADSAEPNGWVEGYCLAFDCRSDRQCGPEAGCFPAAAGGSPVCLNTCGSDLDCRAGYVCHAVEGAGGRSACFAGCDAASTCPDGTTCLGEQCVSDKVACSPAVPSGWCPDGATCEGGVCRKGTETSACGAGGDALEPNDDLGSAARLASDTSTELSLCEGDEDWLRIVVPERTIVRVGVRFPHADGDLDLVAYDGEGRLLGSRYGDHYPYAYRDQETDTEVYGFYSERGGAEYFLRVIGHAGGQNAYRLDVTSYPYVDGSSCTGAGFAFDECAGRGDGGSGLLPFPFADPDDSVVGGGYVWETFSNYRFARRELIMLVRDALAATQRAFPGTTPLSLIDVCQIDGTTPGYDVGHPRHPKSTHDQGGNIDIAYFQTDGANNAEIICGGGSKHEDQYCSSAARRSHVVDLERQAFFMARLFRSPRTRVVGVDQVIAPFLSQTAAALSRLPKGDPRRITDSELASFSDRMAYGAGWPYHHHHIHLSMDWWPRALSDDGASPRASFAAPPAIHRAPVAAEQRMAWPPRP</sequence>
<name>A0A4P2Q910_SORCE</name>